<keyword evidence="3" id="KW-0158">Chromosome</keyword>
<dbReference type="GO" id="GO:0005694">
    <property type="term" value="C:chromosome"/>
    <property type="evidence" value="ECO:0007669"/>
    <property type="project" value="UniProtKB-SubCell"/>
</dbReference>
<dbReference type="AlphaFoldDB" id="A0A6A6AZC2"/>
<dbReference type="InterPro" id="IPR003511">
    <property type="entry name" value="HORMA_dom"/>
</dbReference>
<dbReference type="Pfam" id="PF02301">
    <property type="entry name" value="HORMA"/>
    <property type="match status" value="1"/>
</dbReference>
<feature type="domain" description="HORMA" evidence="7">
    <location>
        <begin position="54"/>
        <end position="323"/>
    </location>
</feature>
<feature type="region of interest" description="Disordered" evidence="6">
    <location>
        <begin position="753"/>
        <end position="785"/>
    </location>
</feature>
<reference evidence="8" key="1">
    <citation type="journal article" date="2020" name="Stud. Mycol.">
        <title>101 Dothideomycetes genomes: a test case for predicting lifestyles and emergence of pathogens.</title>
        <authorList>
            <person name="Haridas S."/>
            <person name="Albert R."/>
            <person name="Binder M."/>
            <person name="Bloem J."/>
            <person name="Labutti K."/>
            <person name="Salamov A."/>
            <person name="Andreopoulos B."/>
            <person name="Baker S."/>
            <person name="Barry K."/>
            <person name="Bills G."/>
            <person name="Bluhm B."/>
            <person name="Cannon C."/>
            <person name="Castanera R."/>
            <person name="Culley D."/>
            <person name="Daum C."/>
            <person name="Ezra D."/>
            <person name="Gonzalez J."/>
            <person name="Henrissat B."/>
            <person name="Kuo A."/>
            <person name="Liang C."/>
            <person name="Lipzen A."/>
            <person name="Lutzoni F."/>
            <person name="Magnuson J."/>
            <person name="Mondo S."/>
            <person name="Nolan M."/>
            <person name="Ohm R."/>
            <person name="Pangilinan J."/>
            <person name="Park H.-J."/>
            <person name="Ramirez L."/>
            <person name="Alfaro M."/>
            <person name="Sun H."/>
            <person name="Tritt A."/>
            <person name="Yoshinaga Y."/>
            <person name="Zwiers L.-H."/>
            <person name="Turgeon B."/>
            <person name="Goodwin S."/>
            <person name="Spatafora J."/>
            <person name="Crous P."/>
            <person name="Grigoriev I."/>
        </authorList>
    </citation>
    <scope>NUCLEOTIDE SEQUENCE</scope>
    <source>
        <strain evidence="8">CBS 121167</strain>
    </source>
</reference>
<evidence type="ECO:0000259" key="7">
    <source>
        <dbReference type="PROSITE" id="PS50815"/>
    </source>
</evidence>
<comment type="subcellular location">
    <subcellularLocation>
        <location evidence="2">Chromosome</location>
    </subcellularLocation>
    <subcellularLocation>
        <location evidence="1">Nucleus</location>
    </subcellularLocation>
</comment>
<dbReference type="Gene3D" id="3.30.900.10">
    <property type="entry name" value="HORMA domain"/>
    <property type="match status" value="1"/>
</dbReference>
<accession>A0A6A6AZC2</accession>
<evidence type="ECO:0000313" key="9">
    <source>
        <dbReference type="Proteomes" id="UP000799438"/>
    </source>
</evidence>
<keyword evidence="4" id="KW-0539">Nucleus</keyword>
<keyword evidence="9" id="KW-1185">Reference proteome</keyword>
<feature type="compositionally biased region" description="Low complexity" evidence="6">
    <location>
        <begin position="21"/>
        <end position="30"/>
    </location>
</feature>
<dbReference type="RefSeq" id="XP_033392714.1">
    <property type="nucleotide sequence ID" value="XM_033543574.1"/>
</dbReference>
<dbReference type="PANTHER" id="PTHR48225:SF7">
    <property type="entry name" value="MEIOSIS-SPECIFIC PROTEIN HOP1"/>
    <property type="match status" value="1"/>
</dbReference>
<protein>
    <recommendedName>
        <fullName evidence="7">HORMA domain-containing protein</fullName>
    </recommendedName>
</protein>
<evidence type="ECO:0000256" key="6">
    <source>
        <dbReference type="SAM" id="MobiDB-lite"/>
    </source>
</evidence>
<gene>
    <name evidence="8" type="ORF">K452DRAFT_312695</name>
</gene>
<dbReference type="PROSITE" id="PS50815">
    <property type="entry name" value="HORMA"/>
    <property type="match status" value="1"/>
</dbReference>
<sequence>MSSATAMRLRPRSGAPPELPATATRATRTASVAAKNKTAEKASAAKELQPIELDQSTDIAQTLIHSSISNVLFCREIFAESCYEHQQYNRDDPQWTYDDYIAGHDPTNSSGLQRGAVMCILKRGRNKTVNKLMDWLVWTPSVATSVADIVISLGGRAEKGAFDALKHRYLRAVQIQIYEDPDKAYEVIETYTFTVKYVDLPEYGGKAVAGLQFESPGGQVEEPLEQTGSLASQILTTRRAKHNLEKFIRLLSRFCGTLPHLPEQRRLRMYLFYTDDTPDDYHPPGFVKGQGPNIWFPEGDGWERHTHKLHEADLGHHNINLTISYIDRREGVREEIPSDLPYVRGTTRGGEIDEDMVDSSSTTKQLSQDPKITVPEQASKTVVPSTPPVSTQVYNQEMDVDLDEISDSFDAAQARSRDLPHDRDPEDIDGRQIAINNSNRGADNEESQQSLIILRSMPQNSPPSQELVETQPEDSAVFDRDSPAPDGRNQLSQMKVEELNRKKRSDFQTSVTRHHFSSQSQDDIISCQCGCNIHCGYCNTWQHLHCYGYLSSGNVAEPYACYRCILEEKEPEKIPKLQRLAMLRRGIHVLQMNGYRKDEEFRKELGCDIQTASGLVKCLKAEGFLLALPGYKRKGFSQNFPGKRPFQIVDQKSKVSEMRAKYFDPLLHIRHHYRKAHSLLQFVLPKHSIPSVPEDTSIQLPPPPHTQASHVQPESRRYTRLSLPHRPNTDYGIDMFSPTPGQGSMQRARTMTTTDYTPQSEEGVSLATPSRKRRNWPELVGTRVTPPRAAKKRKLFDMSEVSLDGTFPESIS</sequence>
<feature type="compositionally biased region" description="Polar residues" evidence="6">
    <location>
        <begin position="358"/>
        <end position="370"/>
    </location>
</feature>
<dbReference type="InterPro" id="IPR036570">
    <property type="entry name" value="HORMA_dom_sf"/>
</dbReference>
<feature type="region of interest" description="Disordered" evidence="6">
    <location>
        <begin position="458"/>
        <end position="493"/>
    </location>
</feature>
<evidence type="ECO:0000256" key="3">
    <source>
        <dbReference type="ARBA" id="ARBA00022454"/>
    </source>
</evidence>
<dbReference type="GO" id="GO:0005634">
    <property type="term" value="C:nucleus"/>
    <property type="evidence" value="ECO:0007669"/>
    <property type="project" value="UniProtKB-SubCell"/>
</dbReference>
<evidence type="ECO:0000256" key="5">
    <source>
        <dbReference type="ARBA" id="ARBA00023254"/>
    </source>
</evidence>
<keyword evidence="5" id="KW-0469">Meiosis</keyword>
<dbReference type="Proteomes" id="UP000799438">
    <property type="component" value="Unassembled WGS sequence"/>
</dbReference>
<name>A0A6A6AZC2_9PEZI</name>
<evidence type="ECO:0000256" key="4">
    <source>
        <dbReference type="ARBA" id="ARBA00023242"/>
    </source>
</evidence>
<dbReference type="EMBL" id="ML995508">
    <property type="protein sequence ID" value="KAF2136996.1"/>
    <property type="molecule type" value="Genomic_DNA"/>
</dbReference>
<feature type="compositionally biased region" description="Polar residues" evidence="6">
    <location>
        <begin position="458"/>
        <end position="468"/>
    </location>
</feature>
<organism evidence="8 9">
    <name type="scientific">Aplosporella prunicola CBS 121167</name>
    <dbReference type="NCBI Taxonomy" id="1176127"/>
    <lineage>
        <taxon>Eukaryota</taxon>
        <taxon>Fungi</taxon>
        <taxon>Dikarya</taxon>
        <taxon>Ascomycota</taxon>
        <taxon>Pezizomycotina</taxon>
        <taxon>Dothideomycetes</taxon>
        <taxon>Dothideomycetes incertae sedis</taxon>
        <taxon>Botryosphaeriales</taxon>
        <taxon>Aplosporellaceae</taxon>
        <taxon>Aplosporella</taxon>
    </lineage>
</organism>
<feature type="region of interest" description="Disordered" evidence="6">
    <location>
        <begin position="693"/>
        <end position="715"/>
    </location>
</feature>
<dbReference type="SUPFAM" id="SSF57903">
    <property type="entry name" value="FYVE/PHD zinc finger"/>
    <property type="match status" value="1"/>
</dbReference>
<dbReference type="InterPro" id="IPR011011">
    <property type="entry name" value="Znf_FYVE_PHD"/>
</dbReference>
<evidence type="ECO:0000313" key="8">
    <source>
        <dbReference type="EMBL" id="KAF2136996.1"/>
    </source>
</evidence>
<dbReference type="GO" id="GO:0051321">
    <property type="term" value="P:meiotic cell cycle"/>
    <property type="evidence" value="ECO:0007669"/>
    <property type="project" value="UniProtKB-KW"/>
</dbReference>
<feature type="region of interest" description="Disordered" evidence="6">
    <location>
        <begin position="340"/>
        <end position="391"/>
    </location>
</feature>
<dbReference type="PANTHER" id="PTHR48225">
    <property type="entry name" value="HORMA DOMAIN-CONTAINING PROTEIN 1"/>
    <property type="match status" value="1"/>
</dbReference>
<feature type="compositionally biased region" description="Polar residues" evidence="6">
    <location>
        <begin position="753"/>
        <end position="762"/>
    </location>
</feature>
<dbReference type="Gene3D" id="3.30.40.10">
    <property type="entry name" value="Zinc/RING finger domain, C3HC4 (zinc finger)"/>
    <property type="match status" value="1"/>
</dbReference>
<evidence type="ECO:0000256" key="1">
    <source>
        <dbReference type="ARBA" id="ARBA00004123"/>
    </source>
</evidence>
<dbReference type="InterPro" id="IPR051294">
    <property type="entry name" value="HORMA_MeioticProgression"/>
</dbReference>
<feature type="region of interest" description="Disordered" evidence="6">
    <location>
        <begin position="1"/>
        <end position="34"/>
    </location>
</feature>
<evidence type="ECO:0000256" key="2">
    <source>
        <dbReference type="ARBA" id="ARBA00004286"/>
    </source>
</evidence>
<dbReference type="GeneID" id="54301071"/>
<dbReference type="SUPFAM" id="SSF56019">
    <property type="entry name" value="The spindle assembly checkpoint protein mad2"/>
    <property type="match status" value="1"/>
</dbReference>
<proteinExistence type="predicted"/>
<dbReference type="InterPro" id="IPR013083">
    <property type="entry name" value="Znf_RING/FYVE/PHD"/>
</dbReference>
<dbReference type="OrthoDB" id="1928087at2759"/>
<feature type="compositionally biased region" description="Low complexity" evidence="6">
    <location>
        <begin position="379"/>
        <end position="391"/>
    </location>
</feature>